<dbReference type="RefSeq" id="WP_254159126.1">
    <property type="nucleotide sequence ID" value="NZ_JAHESF010000001.1"/>
</dbReference>
<evidence type="ECO:0008006" key="3">
    <source>
        <dbReference type="Google" id="ProtNLM"/>
    </source>
</evidence>
<gene>
    <name evidence="1" type="ORF">KK083_00820</name>
</gene>
<evidence type="ECO:0000313" key="1">
    <source>
        <dbReference type="EMBL" id="MBT1695396.1"/>
    </source>
</evidence>
<dbReference type="InterPro" id="IPR036086">
    <property type="entry name" value="ParB/Sulfiredoxin_sf"/>
</dbReference>
<dbReference type="Gene3D" id="3.90.1530.10">
    <property type="entry name" value="Conserved hypothetical protein from pyrococcus furiosus pfu- 392566-001, ParB domain"/>
    <property type="match status" value="1"/>
</dbReference>
<sequence>MVESSPVTVLKALKEFIVPLSKEEFSTLEQNILSQGCRDPLVVWQRPDGSNVLVDGHNRLKICQKHDLPYKIKKVHFADMGEVKDWMVDNQLGRRNLNPDQMSYYRGVKYLALKNSKGGYKNVLSKGQNELSTSEMLAEQFKVSESTIKRDAKFAEGVDIIGKSNAKLKFQILSGQSKVKKSDIQVLTEHKDPDRLTFKNEADLFNKAKVIRDEILDDVESKIKDVQKKKIETARAVLAEKEPAFLDRDDRLKKIKGMIVSAINKAINEKDTGAIKELKKLIDRLEKELF</sequence>
<evidence type="ECO:0000313" key="2">
    <source>
        <dbReference type="Proteomes" id="UP001319200"/>
    </source>
</evidence>
<organism evidence="1 2">
    <name type="scientific">Chryseosolibacter histidini</name>
    <dbReference type="NCBI Taxonomy" id="2782349"/>
    <lineage>
        <taxon>Bacteria</taxon>
        <taxon>Pseudomonadati</taxon>
        <taxon>Bacteroidota</taxon>
        <taxon>Cytophagia</taxon>
        <taxon>Cytophagales</taxon>
        <taxon>Chryseotaleaceae</taxon>
        <taxon>Chryseosolibacter</taxon>
    </lineage>
</organism>
<protein>
    <recommendedName>
        <fullName evidence="3">ParB/Sulfiredoxin domain-containing protein</fullName>
    </recommendedName>
</protein>
<accession>A0AAP2DFW3</accession>
<name>A0AAP2DFW3_9BACT</name>
<dbReference type="EMBL" id="JAHESF010000001">
    <property type="protein sequence ID" value="MBT1695396.1"/>
    <property type="molecule type" value="Genomic_DNA"/>
</dbReference>
<dbReference type="Proteomes" id="UP001319200">
    <property type="component" value="Unassembled WGS sequence"/>
</dbReference>
<reference evidence="1 2" key="1">
    <citation type="submission" date="2021-05" db="EMBL/GenBank/DDBJ databases">
        <title>A Polyphasic approach of four new species of the genus Ohtaekwangia: Ohtaekwangia histidinii sp. nov., Ohtaekwangia cretensis sp. nov., Ohtaekwangia indiensis sp. nov., Ohtaekwangia reichenbachii sp. nov. from diverse environment.</title>
        <authorList>
            <person name="Octaviana S."/>
        </authorList>
    </citation>
    <scope>NUCLEOTIDE SEQUENCE [LARGE SCALE GENOMIC DNA]</scope>
    <source>
        <strain evidence="1 2">PWU4</strain>
    </source>
</reference>
<comment type="caution">
    <text evidence="1">The sequence shown here is derived from an EMBL/GenBank/DDBJ whole genome shotgun (WGS) entry which is preliminary data.</text>
</comment>
<dbReference type="SUPFAM" id="SSF110849">
    <property type="entry name" value="ParB/Sulfiredoxin"/>
    <property type="match status" value="1"/>
</dbReference>
<proteinExistence type="predicted"/>
<keyword evidence="2" id="KW-1185">Reference proteome</keyword>
<dbReference type="AlphaFoldDB" id="A0AAP2DFW3"/>